<comment type="caution">
    <text evidence="4">The sequence shown here is derived from an EMBL/GenBank/DDBJ whole genome shotgun (WGS) entry which is preliminary data.</text>
</comment>
<feature type="domain" description="DUF1023" evidence="2">
    <location>
        <begin position="273"/>
        <end position="447"/>
    </location>
</feature>
<protein>
    <submittedName>
        <fullName evidence="4">Alpha/beta hydrolase family protein</fullName>
    </submittedName>
</protein>
<evidence type="ECO:0000256" key="1">
    <source>
        <dbReference type="SAM" id="MobiDB-lite"/>
    </source>
</evidence>
<dbReference type="SUPFAM" id="SSF53474">
    <property type="entry name" value="alpha/beta-Hydrolases"/>
    <property type="match status" value="1"/>
</dbReference>
<dbReference type="GO" id="GO:0016787">
    <property type="term" value="F:hydrolase activity"/>
    <property type="evidence" value="ECO:0007669"/>
    <property type="project" value="UniProtKB-KW"/>
</dbReference>
<dbReference type="OrthoDB" id="5969911at2"/>
<proteinExistence type="predicted"/>
<dbReference type="InterPro" id="IPR010427">
    <property type="entry name" value="DUF1023"/>
</dbReference>
<accession>A0A2P8I362</accession>
<dbReference type="InterPro" id="IPR029058">
    <property type="entry name" value="AB_hydrolase_fold"/>
</dbReference>
<organism evidence="4 5">
    <name type="scientific">Saccharothrix carnea</name>
    <dbReference type="NCBI Taxonomy" id="1280637"/>
    <lineage>
        <taxon>Bacteria</taxon>
        <taxon>Bacillati</taxon>
        <taxon>Actinomycetota</taxon>
        <taxon>Actinomycetes</taxon>
        <taxon>Pseudonocardiales</taxon>
        <taxon>Pseudonocardiaceae</taxon>
        <taxon>Saccharothrix</taxon>
    </lineage>
</organism>
<feature type="region of interest" description="Disordered" evidence="1">
    <location>
        <begin position="150"/>
        <end position="172"/>
    </location>
</feature>
<name>A0A2P8I362_SACCR</name>
<evidence type="ECO:0000313" key="4">
    <source>
        <dbReference type="EMBL" id="PSL52909.1"/>
    </source>
</evidence>
<dbReference type="Proteomes" id="UP000241118">
    <property type="component" value="Unassembled WGS sequence"/>
</dbReference>
<dbReference type="EMBL" id="PYAX01000011">
    <property type="protein sequence ID" value="PSL52909.1"/>
    <property type="molecule type" value="Genomic_DNA"/>
</dbReference>
<evidence type="ECO:0000313" key="5">
    <source>
        <dbReference type="Proteomes" id="UP000241118"/>
    </source>
</evidence>
<feature type="domain" description="Outer membrane channel protein CpnT-like N-terminal" evidence="3">
    <location>
        <begin position="2"/>
        <end position="138"/>
    </location>
</feature>
<evidence type="ECO:0000259" key="2">
    <source>
        <dbReference type="Pfam" id="PF06259"/>
    </source>
</evidence>
<feature type="region of interest" description="Disordered" evidence="1">
    <location>
        <begin position="452"/>
        <end position="521"/>
    </location>
</feature>
<dbReference type="Gene3D" id="3.40.50.1820">
    <property type="entry name" value="alpha/beta hydrolase"/>
    <property type="match status" value="1"/>
</dbReference>
<dbReference type="Pfam" id="PF25547">
    <property type="entry name" value="WXG100_2"/>
    <property type="match status" value="1"/>
</dbReference>
<dbReference type="Pfam" id="PF06259">
    <property type="entry name" value="Abhydrolase_8"/>
    <property type="match status" value="1"/>
</dbReference>
<dbReference type="AlphaFoldDB" id="A0A2P8I362"/>
<dbReference type="InterPro" id="IPR057746">
    <property type="entry name" value="CpnT-like_N"/>
</dbReference>
<sequence length="521" mass="55121">MAIPEPTSELWLRAKAMGATWPLSNEETAHALADSWRRTGAEYGKAAEHSLNSVNADWPDAAGTVFTGLVRHHLQRAATTGTDMGELARRADVFANEVATAKDAIVKLLDANAERYAGITGIGEDLRRNAFAQQLAGEVNRLVSDAAGRITGGPALGGPPSPPPGGSPQDVHTWWLSLGDGDRSRLVAEDPDLIRNLDGVPATARDLANRNVLERELAALRAERGELAELITRYPDLTSSQDMRMMQLDKQIAALESLRGKTTEQGYYLLGLDTAGDGKAIVAYGNPDEAANVATFVPGVGASLSTIDGELNRATTLADGAGGIKEGRVAVIAWVGYDTPDNIASALSPTYAADAGVALDRFHDGLRVTAHGAHLSAVGHSYGSTTIAHAAQAHSLAADDLVLVSSPGAWTQHVSDLRLDGVNPEDVGSRVHATTAPSDAIDEWSNFEVPKYEPSTQDPDPPTVDPILGRDPTNPLYGARVFESSPGWKNSQGVAPDPHMAPLERDHPAVDEIGEIINGNR</sequence>
<keyword evidence="4" id="KW-0378">Hydrolase</keyword>
<gene>
    <name evidence="4" type="ORF">B0I31_111196</name>
</gene>
<reference evidence="4 5" key="1">
    <citation type="submission" date="2018-03" db="EMBL/GenBank/DDBJ databases">
        <title>Genomic Encyclopedia of Type Strains, Phase III (KMG-III): the genomes of soil and plant-associated and newly described type strains.</title>
        <authorList>
            <person name="Whitman W."/>
        </authorList>
    </citation>
    <scope>NUCLEOTIDE SEQUENCE [LARGE SCALE GENOMIC DNA]</scope>
    <source>
        <strain evidence="4 5">CGMCC 4.7097</strain>
    </source>
</reference>
<feature type="compositionally biased region" description="Pro residues" evidence="1">
    <location>
        <begin position="157"/>
        <end position="166"/>
    </location>
</feature>
<keyword evidence="5" id="KW-1185">Reference proteome</keyword>
<evidence type="ECO:0000259" key="3">
    <source>
        <dbReference type="Pfam" id="PF25547"/>
    </source>
</evidence>
<dbReference type="RefSeq" id="WP_146173992.1">
    <property type="nucleotide sequence ID" value="NZ_PYAX01000011.1"/>
</dbReference>